<dbReference type="EMBL" id="JAWDGP010006684">
    <property type="protein sequence ID" value="KAK3736864.1"/>
    <property type="molecule type" value="Genomic_DNA"/>
</dbReference>
<accession>A0AAE0Y9Z9</accession>
<sequence length="97" mass="10559">MMSSAGVDMEMENGEELDSYGVKGSAWMVSQLDKSGGSDNHLNGSSEQKDDDIVCVCYQHRSKYSDSYNDSGGGKDKKVKKGRADVSVERGVNDLEE</sequence>
<organism evidence="2 3">
    <name type="scientific">Elysia crispata</name>
    <name type="common">lettuce slug</name>
    <dbReference type="NCBI Taxonomy" id="231223"/>
    <lineage>
        <taxon>Eukaryota</taxon>
        <taxon>Metazoa</taxon>
        <taxon>Spiralia</taxon>
        <taxon>Lophotrochozoa</taxon>
        <taxon>Mollusca</taxon>
        <taxon>Gastropoda</taxon>
        <taxon>Heterobranchia</taxon>
        <taxon>Euthyneura</taxon>
        <taxon>Panpulmonata</taxon>
        <taxon>Sacoglossa</taxon>
        <taxon>Placobranchoidea</taxon>
        <taxon>Plakobranchidae</taxon>
        <taxon>Elysia</taxon>
    </lineage>
</organism>
<evidence type="ECO:0000256" key="1">
    <source>
        <dbReference type="SAM" id="MobiDB-lite"/>
    </source>
</evidence>
<comment type="caution">
    <text evidence="2">The sequence shown here is derived from an EMBL/GenBank/DDBJ whole genome shotgun (WGS) entry which is preliminary data.</text>
</comment>
<gene>
    <name evidence="2" type="ORF">RRG08_000611</name>
</gene>
<feature type="region of interest" description="Disordered" evidence="1">
    <location>
        <begin position="63"/>
        <end position="97"/>
    </location>
</feature>
<reference evidence="2" key="1">
    <citation type="journal article" date="2023" name="G3 (Bethesda)">
        <title>A reference genome for the long-term kleptoplast-retaining sea slug Elysia crispata morphotype clarki.</title>
        <authorList>
            <person name="Eastman K.E."/>
            <person name="Pendleton A.L."/>
            <person name="Shaikh M.A."/>
            <person name="Suttiyut T."/>
            <person name="Ogas R."/>
            <person name="Tomko P."/>
            <person name="Gavelis G."/>
            <person name="Widhalm J.R."/>
            <person name="Wisecaver J.H."/>
        </authorList>
    </citation>
    <scope>NUCLEOTIDE SEQUENCE</scope>
    <source>
        <strain evidence="2">ECLA1</strain>
    </source>
</reference>
<evidence type="ECO:0000313" key="3">
    <source>
        <dbReference type="Proteomes" id="UP001283361"/>
    </source>
</evidence>
<evidence type="ECO:0000313" key="2">
    <source>
        <dbReference type="EMBL" id="KAK3736864.1"/>
    </source>
</evidence>
<protein>
    <submittedName>
        <fullName evidence="2">Uncharacterized protein</fullName>
    </submittedName>
</protein>
<dbReference type="Proteomes" id="UP001283361">
    <property type="component" value="Unassembled WGS sequence"/>
</dbReference>
<dbReference type="AlphaFoldDB" id="A0AAE0Y9Z9"/>
<keyword evidence="3" id="KW-1185">Reference proteome</keyword>
<name>A0AAE0Y9Z9_9GAST</name>
<feature type="compositionally biased region" description="Basic and acidic residues" evidence="1">
    <location>
        <begin position="82"/>
        <end position="97"/>
    </location>
</feature>
<proteinExistence type="predicted"/>